<dbReference type="Pfam" id="PF13843">
    <property type="entry name" value="DDE_Tnp_1_7"/>
    <property type="match status" value="1"/>
</dbReference>
<protein>
    <recommendedName>
        <fullName evidence="1">PiggyBac transposable element-derived protein domain-containing protein</fullName>
    </recommendedName>
</protein>
<accession>A0A6V7GVH9</accession>
<dbReference type="PANTHER" id="PTHR46599">
    <property type="entry name" value="PIGGYBAC TRANSPOSABLE ELEMENT-DERIVED PROTEIN 4"/>
    <property type="match status" value="1"/>
</dbReference>
<gene>
    <name evidence="2" type="ORF">MHI_LOCUS120257</name>
</gene>
<evidence type="ECO:0000313" key="2">
    <source>
        <dbReference type="EMBL" id="CAD1469309.1"/>
    </source>
</evidence>
<comment type="caution">
    <text evidence="2">The sequence shown here is derived from an EMBL/GenBank/DDBJ whole genome shotgun (WGS) entry which is preliminary data.</text>
</comment>
<evidence type="ECO:0000259" key="1">
    <source>
        <dbReference type="Pfam" id="PF13843"/>
    </source>
</evidence>
<proteinExistence type="predicted"/>
<keyword evidence="3" id="KW-1185">Reference proteome</keyword>
<dbReference type="OrthoDB" id="7681398at2759"/>
<reference evidence="2" key="1">
    <citation type="submission" date="2020-07" db="EMBL/GenBank/DDBJ databases">
        <authorList>
            <person name="Nazaruddin N."/>
        </authorList>
    </citation>
    <scope>NUCLEOTIDE SEQUENCE</scope>
</reference>
<dbReference type="PANTHER" id="PTHR46599:SF3">
    <property type="entry name" value="PIGGYBAC TRANSPOSABLE ELEMENT-DERIVED PROTEIN 4"/>
    <property type="match status" value="1"/>
</dbReference>
<feature type="non-terminal residue" evidence="2">
    <location>
        <position position="220"/>
    </location>
</feature>
<feature type="domain" description="PiggyBac transposable element-derived protein" evidence="1">
    <location>
        <begin position="1"/>
        <end position="214"/>
    </location>
</feature>
<dbReference type="Proteomes" id="UP000752696">
    <property type="component" value="Unassembled WGS sequence"/>
</dbReference>
<sequence length="220" mass="25943">MGTMPLANIQEYWSKNQASHITFYPKRLQEIDLRRFFWMLHAKIVSAQSTNSTRLQQISGYLDYINSKFLNYFIPSEEICVDESVAEFRLSHIIRKNQRNEVFESYTLADSNTGYICGILPYYGSLTTQTLIRPDLPVSSRIPLYLYTMLLNKSPDAQEHHMFTDRYYTSYILNNELRKLKYHLTGTILTNRKELPNAIRKPNLKQKLIIAYRKNNNLQI</sequence>
<organism evidence="2 3">
    <name type="scientific">Heterotrigona itama</name>
    <dbReference type="NCBI Taxonomy" id="395501"/>
    <lineage>
        <taxon>Eukaryota</taxon>
        <taxon>Metazoa</taxon>
        <taxon>Ecdysozoa</taxon>
        <taxon>Arthropoda</taxon>
        <taxon>Hexapoda</taxon>
        <taxon>Insecta</taxon>
        <taxon>Pterygota</taxon>
        <taxon>Neoptera</taxon>
        <taxon>Endopterygota</taxon>
        <taxon>Hymenoptera</taxon>
        <taxon>Apocrita</taxon>
        <taxon>Aculeata</taxon>
        <taxon>Apoidea</taxon>
        <taxon>Anthophila</taxon>
        <taxon>Apidae</taxon>
        <taxon>Heterotrigona</taxon>
    </lineage>
</organism>
<dbReference type="AlphaFoldDB" id="A0A6V7GVH9"/>
<dbReference type="EMBL" id="CAJDYZ010002158">
    <property type="protein sequence ID" value="CAD1469309.1"/>
    <property type="molecule type" value="Genomic_DNA"/>
</dbReference>
<evidence type="ECO:0000313" key="3">
    <source>
        <dbReference type="Proteomes" id="UP000752696"/>
    </source>
</evidence>
<name>A0A6V7GVH9_9HYME</name>
<dbReference type="InterPro" id="IPR029526">
    <property type="entry name" value="PGBD"/>
</dbReference>